<name>A0AAN8AUX9_ELEMC</name>
<accession>A0AAN8AUX9</accession>
<sequence length="96" mass="10270">MMCKQLSLGYTDAAHHGFTKAYKWSTNIASTQCLSSISICCDSVHIDKYGAMQPVIPSSAKGRTDMGGPQRLGGHTTKQGLVMHSDCSMAKMLGVC</sequence>
<proteinExistence type="predicted"/>
<gene>
    <name evidence="1" type="ORF">PBY51_009415</name>
</gene>
<evidence type="ECO:0000313" key="1">
    <source>
        <dbReference type="EMBL" id="KAK5868392.1"/>
    </source>
</evidence>
<reference evidence="1 2" key="1">
    <citation type="journal article" date="2023" name="Genes (Basel)">
        <title>Chromosome-Level Genome Assembly and Circadian Gene Repertoire of the Patagonia Blennie Eleginops maclovinus-The Closest Ancestral Proxy of Antarctic Cryonotothenioids.</title>
        <authorList>
            <person name="Cheng C.C."/>
            <person name="Rivera-Colon A.G."/>
            <person name="Minhas B.F."/>
            <person name="Wilson L."/>
            <person name="Rayamajhi N."/>
            <person name="Vargas-Chacoff L."/>
            <person name="Catchen J.M."/>
        </authorList>
    </citation>
    <scope>NUCLEOTIDE SEQUENCE [LARGE SCALE GENOMIC DNA]</scope>
    <source>
        <strain evidence="1">JMC-PN-2008</strain>
    </source>
</reference>
<dbReference type="EMBL" id="JAUZQC010000007">
    <property type="protein sequence ID" value="KAK5868392.1"/>
    <property type="molecule type" value="Genomic_DNA"/>
</dbReference>
<evidence type="ECO:0000313" key="2">
    <source>
        <dbReference type="Proteomes" id="UP001346869"/>
    </source>
</evidence>
<keyword evidence="2" id="KW-1185">Reference proteome</keyword>
<protein>
    <submittedName>
        <fullName evidence="1">Uncharacterized protein</fullName>
    </submittedName>
</protein>
<reference evidence="1 2" key="2">
    <citation type="journal article" date="2023" name="Mol. Biol. Evol.">
        <title>Genomics of Secondarily Temperate Adaptation in the Only Non-Antarctic Icefish.</title>
        <authorList>
            <person name="Rivera-Colon A.G."/>
            <person name="Rayamajhi N."/>
            <person name="Minhas B.F."/>
            <person name="Madrigal G."/>
            <person name="Bilyk K.T."/>
            <person name="Yoon V."/>
            <person name="Hune M."/>
            <person name="Gregory S."/>
            <person name="Cheng C.H.C."/>
            <person name="Catchen J.M."/>
        </authorList>
    </citation>
    <scope>NUCLEOTIDE SEQUENCE [LARGE SCALE GENOMIC DNA]</scope>
    <source>
        <strain evidence="1">JMC-PN-2008</strain>
    </source>
</reference>
<organism evidence="1 2">
    <name type="scientific">Eleginops maclovinus</name>
    <name type="common">Patagonian blennie</name>
    <name type="synonym">Eleginus maclovinus</name>
    <dbReference type="NCBI Taxonomy" id="56733"/>
    <lineage>
        <taxon>Eukaryota</taxon>
        <taxon>Metazoa</taxon>
        <taxon>Chordata</taxon>
        <taxon>Craniata</taxon>
        <taxon>Vertebrata</taxon>
        <taxon>Euteleostomi</taxon>
        <taxon>Actinopterygii</taxon>
        <taxon>Neopterygii</taxon>
        <taxon>Teleostei</taxon>
        <taxon>Neoteleostei</taxon>
        <taxon>Acanthomorphata</taxon>
        <taxon>Eupercaria</taxon>
        <taxon>Perciformes</taxon>
        <taxon>Notothenioidei</taxon>
        <taxon>Eleginopidae</taxon>
        <taxon>Eleginops</taxon>
    </lineage>
</organism>
<dbReference type="AlphaFoldDB" id="A0AAN8AUX9"/>
<comment type="caution">
    <text evidence="1">The sequence shown here is derived from an EMBL/GenBank/DDBJ whole genome shotgun (WGS) entry which is preliminary data.</text>
</comment>
<dbReference type="Proteomes" id="UP001346869">
    <property type="component" value="Unassembled WGS sequence"/>
</dbReference>